<protein>
    <submittedName>
        <fullName evidence="1">Uncharacterized protein</fullName>
    </submittedName>
</protein>
<dbReference type="EMBL" id="BJHY01000002">
    <property type="protein sequence ID" value="GDY80200.1"/>
    <property type="molecule type" value="Genomic_DNA"/>
</dbReference>
<sequence>MWVVIAIEVPVYLVWLVEVSYLTGQQLPRGTEEEDGKPRADTD</sequence>
<name>A0A4D4N712_STRAX</name>
<evidence type="ECO:0000313" key="1">
    <source>
        <dbReference type="EMBL" id="GDY80200.1"/>
    </source>
</evidence>
<accession>A0A4D4N712</accession>
<comment type="caution">
    <text evidence="1">The sequence shown here is derived from an EMBL/GenBank/DDBJ whole genome shotgun (WGS) entry which is preliminary data.</text>
</comment>
<reference evidence="1 2" key="1">
    <citation type="submission" date="2019-04" db="EMBL/GenBank/DDBJ databases">
        <title>Draft genome sequences of Streptomyces avermitilis ATCC 31267.</title>
        <authorList>
            <person name="Komaki H."/>
            <person name="Tamura T."/>
            <person name="Hosoyama A."/>
        </authorList>
    </citation>
    <scope>NUCLEOTIDE SEQUENCE [LARGE SCALE GENOMIC DNA]</scope>
    <source>
        <strain evidence="1 2">ATCC 31267</strain>
    </source>
</reference>
<dbReference type="AlphaFoldDB" id="A0A4D4N712"/>
<organism evidence="1 2">
    <name type="scientific">Streptomyces avermitilis</name>
    <dbReference type="NCBI Taxonomy" id="33903"/>
    <lineage>
        <taxon>Bacteria</taxon>
        <taxon>Bacillati</taxon>
        <taxon>Actinomycetota</taxon>
        <taxon>Actinomycetes</taxon>
        <taxon>Kitasatosporales</taxon>
        <taxon>Streptomycetaceae</taxon>
        <taxon>Streptomyces</taxon>
    </lineage>
</organism>
<evidence type="ECO:0000313" key="2">
    <source>
        <dbReference type="Proteomes" id="UP000299211"/>
    </source>
</evidence>
<gene>
    <name evidence="1" type="ORF">SAV31267_096850</name>
</gene>
<proteinExistence type="predicted"/>
<dbReference type="Proteomes" id="UP000299211">
    <property type="component" value="Unassembled WGS sequence"/>
</dbReference>